<name>A0A8K1G0U5_9PASS</name>
<dbReference type="GO" id="GO:0007508">
    <property type="term" value="P:larval heart development"/>
    <property type="evidence" value="ECO:0007669"/>
    <property type="project" value="TreeGrafter"/>
</dbReference>
<evidence type="ECO:0000313" key="1">
    <source>
        <dbReference type="EMBL" id="TRZ09549.1"/>
    </source>
</evidence>
<dbReference type="OrthoDB" id="9387002at2759"/>
<dbReference type="GO" id="GO:0061343">
    <property type="term" value="P:cell adhesion involved in heart morphogenesis"/>
    <property type="evidence" value="ECO:0007669"/>
    <property type="project" value="TreeGrafter"/>
</dbReference>
<gene>
    <name evidence="1" type="ORF">HGM15179_017560</name>
</gene>
<dbReference type="PANTHER" id="PTHR33395:SF22">
    <property type="entry name" value="REVERSE TRANSCRIPTASE DOMAIN-CONTAINING PROTEIN"/>
    <property type="match status" value="1"/>
</dbReference>
<dbReference type="EMBL" id="SWJQ01001047">
    <property type="protein sequence ID" value="TRZ09549.1"/>
    <property type="molecule type" value="Genomic_DNA"/>
</dbReference>
<proteinExistence type="predicted"/>
<sequence length="144" mass="15981">MKDNFLGKVIDSPTRGDTALDLLVASIRELISAVKFGGSLGYDKYAVVDFAALRDMGQSKSTVRTLNFGKASFQLFKELVGHLLNFHQGQGSRTKLTDSKDVFHKVQKLPIPRCKKLVRETKRSLWLSQARPTGQTKGQEGKEG</sequence>
<comment type="caution">
    <text evidence="1">The sequence shown here is derived from an EMBL/GenBank/DDBJ whole genome shotgun (WGS) entry which is preliminary data.</text>
</comment>
<reference evidence="1" key="1">
    <citation type="submission" date="2019-04" db="EMBL/GenBank/DDBJ databases">
        <title>Genome assembly of Zosterops borbonicus 15179.</title>
        <authorList>
            <person name="Leroy T."/>
            <person name="Anselmetti Y."/>
            <person name="Tilak M.-K."/>
            <person name="Nabholz B."/>
        </authorList>
    </citation>
    <scope>NUCLEOTIDE SEQUENCE</scope>
    <source>
        <strain evidence="1">HGM_15179</strain>
        <tissue evidence="1">Muscle</tissue>
    </source>
</reference>
<organism evidence="1 2">
    <name type="scientific">Zosterops borbonicus</name>
    <dbReference type="NCBI Taxonomy" id="364589"/>
    <lineage>
        <taxon>Eukaryota</taxon>
        <taxon>Metazoa</taxon>
        <taxon>Chordata</taxon>
        <taxon>Craniata</taxon>
        <taxon>Vertebrata</taxon>
        <taxon>Euteleostomi</taxon>
        <taxon>Archelosauria</taxon>
        <taxon>Archosauria</taxon>
        <taxon>Dinosauria</taxon>
        <taxon>Saurischia</taxon>
        <taxon>Theropoda</taxon>
        <taxon>Coelurosauria</taxon>
        <taxon>Aves</taxon>
        <taxon>Neognathae</taxon>
        <taxon>Neoaves</taxon>
        <taxon>Telluraves</taxon>
        <taxon>Australaves</taxon>
        <taxon>Passeriformes</taxon>
        <taxon>Sylvioidea</taxon>
        <taxon>Zosteropidae</taxon>
        <taxon>Zosterops</taxon>
    </lineage>
</organism>
<accession>A0A8K1G0U5</accession>
<keyword evidence="2" id="KW-1185">Reference proteome</keyword>
<dbReference type="GO" id="GO:0031012">
    <property type="term" value="C:extracellular matrix"/>
    <property type="evidence" value="ECO:0007669"/>
    <property type="project" value="TreeGrafter"/>
</dbReference>
<dbReference type="PANTHER" id="PTHR33395">
    <property type="entry name" value="TRANSCRIPTASE, PUTATIVE-RELATED-RELATED"/>
    <property type="match status" value="1"/>
</dbReference>
<dbReference type="AlphaFoldDB" id="A0A8K1G0U5"/>
<evidence type="ECO:0000313" key="2">
    <source>
        <dbReference type="Proteomes" id="UP000796761"/>
    </source>
</evidence>
<protein>
    <submittedName>
        <fullName evidence="1">Uncharacterized protein</fullName>
    </submittedName>
</protein>
<dbReference type="Proteomes" id="UP000796761">
    <property type="component" value="Unassembled WGS sequence"/>
</dbReference>